<dbReference type="OrthoDB" id="27842at2759"/>
<keyword evidence="2" id="KW-1185">Reference proteome</keyword>
<name>A0A4Y7Q1I3_9AGAM</name>
<evidence type="ECO:0008006" key="3">
    <source>
        <dbReference type="Google" id="ProtNLM"/>
    </source>
</evidence>
<dbReference type="Proteomes" id="UP000294933">
    <property type="component" value="Unassembled WGS sequence"/>
</dbReference>
<dbReference type="SUPFAM" id="SSF52047">
    <property type="entry name" value="RNI-like"/>
    <property type="match status" value="1"/>
</dbReference>
<gene>
    <name evidence="1" type="ORF">BD410DRAFT_804384</name>
</gene>
<protein>
    <recommendedName>
        <fullName evidence="3">F-box domain-containing protein</fullName>
    </recommendedName>
</protein>
<reference evidence="1 2" key="1">
    <citation type="submission" date="2018-06" db="EMBL/GenBank/DDBJ databases">
        <title>A transcriptomic atlas of mushroom development highlights an independent origin of complex multicellularity.</title>
        <authorList>
            <consortium name="DOE Joint Genome Institute"/>
            <person name="Krizsan K."/>
            <person name="Almasi E."/>
            <person name="Merenyi Z."/>
            <person name="Sahu N."/>
            <person name="Viragh M."/>
            <person name="Koszo T."/>
            <person name="Mondo S."/>
            <person name="Kiss B."/>
            <person name="Balint B."/>
            <person name="Kues U."/>
            <person name="Barry K."/>
            <person name="Hegedus J.C."/>
            <person name="Henrissat B."/>
            <person name="Johnson J."/>
            <person name="Lipzen A."/>
            <person name="Ohm R."/>
            <person name="Nagy I."/>
            <person name="Pangilinan J."/>
            <person name="Yan J."/>
            <person name="Xiong Y."/>
            <person name="Grigoriev I.V."/>
            <person name="Hibbett D.S."/>
            <person name="Nagy L.G."/>
        </authorList>
    </citation>
    <scope>NUCLEOTIDE SEQUENCE [LARGE SCALE GENOMIC DNA]</scope>
    <source>
        <strain evidence="1 2">SZMC22713</strain>
    </source>
</reference>
<sequence length="421" mass="46740">MDARRMADEIGHIAGLDELIKLLERLKGLRSQSIPLDEFWRDMPLCSEPSLDEAKLCMAALNEVRIHLGRRIRLLHKAHTPLMLANGIDTLPDEILSQVFEAGHLMDTDGYRWGHLRICEPTAAKFLQDKGIVNLPCLKYLYHDIPINLTSWNLPSLSGIVGHFVQVPAVFATPSQLTSIELVFLESFDATSLSQALCSTTNLRCLALTLASCTSMDGDTLVVRPGHSVPLESMEIGIRGQTSWKVVQTLFDALFSFSASTTEIALHNLPNSDGPDSLYTSDNKIFPYGSEIKICVLEMVDPYGVWTNFSLLEEVVKGCNIAHTVHIEASVATMIDDPEKCTWESFSSLRHLHLKYCDQLTEREVEALVTNLMVGAEPGKGLQSLEIISCRGISEEFVLDLIYAAGPNKITWIPRCNKSLS</sequence>
<dbReference type="AlphaFoldDB" id="A0A4Y7Q1I3"/>
<organism evidence="1 2">
    <name type="scientific">Rickenella mellea</name>
    <dbReference type="NCBI Taxonomy" id="50990"/>
    <lineage>
        <taxon>Eukaryota</taxon>
        <taxon>Fungi</taxon>
        <taxon>Dikarya</taxon>
        <taxon>Basidiomycota</taxon>
        <taxon>Agaricomycotina</taxon>
        <taxon>Agaricomycetes</taxon>
        <taxon>Hymenochaetales</taxon>
        <taxon>Rickenellaceae</taxon>
        <taxon>Rickenella</taxon>
    </lineage>
</organism>
<proteinExistence type="predicted"/>
<evidence type="ECO:0000313" key="1">
    <source>
        <dbReference type="EMBL" id="TDL21191.1"/>
    </source>
</evidence>
<dbReference type="EMBL" id="ML170182">
    <property type="protein sequence ID" value="TDL21191.1"/>
    <property type="molecule type" value="Genomic_DNA"/>
</dbReference>
<accession>A0A4Y7Q1I3</accession>
<dbReference type="VEuPathDB" id="FungiDB:BD410DRAFT_804384"/>
<evidence type="ECO:0000313" key="2">
    <source>
        <dbReference type="Proteomes" id="UP000294933"/>
    </source>
</evidence>